<feature type="compositionally biased region" description="Basic and acidic residues" evidence="1">
    <location>
        <begin position="193"/>
        <end position="202"/>
    </location>
</feature>
<feature type="region of interest" description="Disordered" evidence="1">
    <location>
        <begin position="339"/>
        <end position="416"/>
    </location>
</feature>
<evidence type="ECO:0000313" key="3">
    <source>
        <dbReference type="EMBL" id="KAI5067690.1"/>
    </source>
</evidence>
<name>A0A9D4ZBM9_ADICA</name>
<feature type="compositionally biased region" description="Low complexity" evidence="1">
    <location>
        <begin position="301"/>
        <end position="311"/>
    </location>
</feature>
<feature type="domain" description="Agenet" evidence="2">
    <location>
        <begin position="116"/>
        <end position="173"/>
    </location>
</feature>
<dbReference type="Proteomes" id="UP000886520">
    <property type="component" value="Chromosome 17"/>
</dbReference>
<dbReference type="Pfam" id="PF05641">
    <property type="entry name" value="Agenet"/>
    <property type="match status" value="1"/>
</dbReference>
<evidence type="ECO:0000313" key="4">
    <source>
        <dbReference type="Proteomes" id="UP000886520"/>
    </source>
</evidence>
<feature type="domain" description="Agenet" evidence="2">
    <location>
        <begin position="41"/>
        <end position="110"/>
    </location>
</feature>
<dbReference type="PANTHER" id="PTHR31917:SF147">
    <property type="entry name" value="AGENET DOMAIN-CONTAINING PROTEIN"/>
    <property type="match status" value="1"/>
</dbReference>
<keyword evidence="4" id="KW-1185">Reference proteome</keyword>
<evidence type="ECO:0000256" key="1">
    <source>
        <dbReference type="SAM" id="MobiDB-lite"/>
    </source>
</evidence>
<gene>
    <name evidence="3" type="ORF">GOP47_0018218</name>
</gene>
<dbReference type="Gene3D" id="2.30.30.140">
    <property type="match status" value="1"/>
</dbReference>
<feature type="compositionally biased region" description="Low complexity" evidence="1">
    <location>
        <begin position="382"/>
        <end position="404"/>
    </location>
</feature>
<dbReference type="EMBL" id="JABFUD020000017">
    <property type="protein sequence ID" value="KAI5067690.1"/>
    <property type="molecule type" value="Genomic_DNA"/>
</dbReference>
<feature type="region of interest" description="Disordered" evidence="1">
    <location>
        <begin position="193"/>
        <end position="311"/>
    </location>
</feature>
<protein>
    <recommendedName>
        <fullName evidence="2">Agenet domain-containing protein</fullName>
    </recommendedName>
</protein>
<dbReference type="InterPro" id="IPR008395">
    <property type="entry name" value="Agenet-like_dom"/>
</dbReference>
<feature type="compositionally biased region" description="Polar residues" evidence="1">
    <location>
        <begin position="203"/>
        <end position="221"/>
    </location>
</feature>
<organism evidence="3 4">
    <name type="scientific">Adiantum capillus-veneris</name>
    <name type="common">Maidenhair fern</name>
    <dbReference type="NCBI Taxonomy" id="13818"/>
    <lineage>
        <taxon>Eukaryota</taxon>
        <taxon>Viridiplantae</taxon>
        <taxon>Streptophyta</taxon>
        <taxon>Embryophyta</taxon>
        <taxon>Tracheophyta</taxon>
        <taxon>Polypodiopsida</taxon>
        <taxon>Polypodiidae</taxon>
        <taxon>Polypodiales</taxon>
        <taxon>Pteridineae</taxon>
        <taxon>Pteridaceae</taxon>
        <taxon>Vittarioideae</taxon>
        <taxon>Adiantum</taxon>
    </lineage>
</organism>
<feature type="compositionally biased region" description="Polar residues" evidence="1">
    <location>
        <begin position="241"/>
        <end position="274"/>
    </location>
</feature>
<dbReference type="PANTHER" id="PTHR31917">
    <property type="entry name" value="AGENET DOMAIN-CONTAINING PROTEIN-RELATED"/>
    <property type="match status" value="1"/>
</dbReference>
<dbReference type="InterPro" id="IPR014002">
    <property type="entry name" value="Agenet_dom_plant"/>
</dbReference>
<evidence type="ECO:0000259" key="2">
    <source>
        <dbReference type="SMART" id="SM00743"/>
    </source>
</evidence>
<proteinExistence type="predicted"/>
<accession>A0A9D4ZBM9</accession>
<feature type="compositionally biased region" description="Polar residues" evidence="1">
    <location>
        <begin position="348"/>
        <end position="363"/>
    </location>
</feature>
<dbReference type="OrthoDB" id="2020707at2759"/>
<dbReference type="SMART" id="SM00743">
    <property type="entry name" value="Agenet"/>
    <property type="match status" value="2"/>
</dbReference>
<comment type="caution">
    <text evidence="3">The sequence shown here is derived from an EMBL/GenBank/DDBJ whole genome shotgun (WGS) entry which is preliminary data.</text>
</comment>
<dbReference type="AlphaFoldDB" id="A0A9D4ZBM9"/>
<sequence length="483" mass="55795">HARAARYGPRRRCRICKKREERGEGGERKRERERGMNELKKEYQVGEEVEVCYPQDEGFRDAWFEARITFIDIDSSNYVVEYKHFSQKDNKPTKERKKYNEIRPLRPPMPNLDSLGPWELGDAVEVFDRMVWWGGHIYEVLSNNRYKVHFPHYPYQLDTYPASQFRSWLFWSHRGWSCVRPLSLHNMQKIHLERGHSNRRSSDIPSQTSNKGAPNDPTTTTHRCRQDRRESVSLVKENIHPSKQLSNFCQQSDRPGNLNQNSQFECPLTSNIGSRSREKKRPRDTLSTDSFHGPSYKDRGSPPQWKSKQSSSISFLEKGLKRKRARVALPTRVPLLGPFDIERGLASPPSTRSKQSTPKSQGTQRKEQEHQLGLRGSFLVPSSTSCESTSSSSRRSSTVGSSVGHAPSVSSDPLPITNPLDAYTRLVINFYDRLAMTHSRKFILSTVRYNLRIPKREHRNILEKIKSRKSTTSPNDDDRSANP</sequence>
<feature type="non-terminal residue" evidence="3">
    <location>
        <position position="483"/>
    </location>
</feature>
<reference evidence="3" key="1">
    <citation type="submission" date="2021-01" db="EMBL/GenBank/DDBJ databases">
        <title>Adiantum capillus-veneris genome.</title>
        <authorList>
            <person name="Fang Y."/>
            <person name="Liao Q."/>
        </authorList>
    </citation>
    <scope>NUCLEOTIDE SEQUENCE</scope>
    <source>
        <strain evidence="3">H3</strain>
        <tissue evidence="3">Leaf</tissue>
    </source>
</reference>
<feature type="region of interest" description="Disordered" evidence="1">
    <location>
        <begin position="462"/>
        <end position="483"/>
    </location>
</feature>